<dbReference type="EMBL" id="CP001140">
    <property type="protein sequence ID" value="ACL11469.1"/>
    <property type="molecule type" value="Genomic_DNA"/>
</dbReference>
<accession>B8D5T8</accession>
<evidence type="ECO:0000313" key="1">
    <source>
        <dbReference type="EMBL" id="ACL11469.1"/>
    </source>
</evidence>
<reference evidence="1 2" key="1">
    <citation type="journal article" date="2009" name="J. Bacteriol.">
        <title>Complete genome sequence of the anaerobic, protein-degrading hyperthermophilic crenarchaeon Desulfurococcus kamchatkensis.</title>
        <authorList>
            <person name="Ravin N.V."/>
            <person name="Mardanov A.V."/>
            <person name="Beletsky A.V."/>
            <person name="Kublanov I.V."/>
            <person name="Kolganova T.V."/>
            <person name="Lebedinsky A.V."/>
            <person name="Chernyh N.A."/>
            <person name="Bonch-Osmolovskaya E.A."/>
            <person name="Skryabin K.G."/>
        </authorList>
    </citation>
    <scope>NUCLEOTIDE SEQUENCE [LARGE SCALE GENOMIC DNA]</scope>
    <source>
        <strain evidence="2">DSM 18924 / JCM 16383 / VKM B-2413 / 1221n</strain>
    </source>
</reference>
<dbReference type="Proteomes" id="UP000006903">
    <property type="component" value="Chromosome"/>
</dbReference>
<dbReference type="KEGG" id="dka:DKAM_1143"/>
<dbReference type="GeneID" id="7171825"/>
<organism evidence="1 2">
    <name type="scientific">Desulfurococcus amylolyticus (strain DSM 18924 / JCM 16383 / VKM B-2413 / 1221n)</name>
    <name type="common">Desulfurococcus kamchatkensis</name>
    <dbReference type="NCBI Taxonomy" id="490899"/>
    <lineage>
        <taxon>Archaea</taxon>
        <taxon>Thermoproteota</taxon>
        <taxon>Thermoprotei</taxon>
        <taxon>Desulfurococcales</taxon>
        <taxon>Desulfurococcaceae</taxon>
        <taxon>Desulfurococcus</taxon>
    </lineage>
</organism>
<dbReference type="eggNOG" id="arCOG08872">
    <property type="taxonomic scope" value="Archaea"/>
</dbReference>
<dbReference type="RefSeq" id="WP_012608810.1">
    <property type="nucleotide sequence ID" value="NC_011766.1"/>
</dbReference>
<evidence type="ECO:0000313" key="2">
    <source>
        <dbReference type="Proteomes" id="UP000006903"/>
    </source>
</evidence>
<gene>
    <name evidence="1" type="ordered locus">DKAM_1143</name>
</gene>
<name>B8D5T8_DESA1</name>
<dbReference type="HOGENOM" id="CLU_920357_0_0_2"/>
<dbReference type="AlphaFoldDB" id="B8D5T8"/>
<proteinExistence type="predicted"/>
<protein>
    <submittedName>
        <fullName evidence="1">Uncharacterized protein</fullName>
    </submittedName>
</protein>
<sequence length="296" mass="34258">MEYTEKIVEGYRLRIYIVNKLLIGIPLDIGPRILYIAPLEKPEFNLFSIIPDISIETPEGTWKIHGGHRLWTSPEAMPRSYSLDDKPVELRIGRDEIEIVGNPERANNVLKKIRVTPGEEDYSVKVVHEIINIGRWPLEFSCWAISVMRSNGFAIIPFKPRQVDHHGLLPDRFIVAWPYTRLDDPRIKLRGSYIIVHQDPGVKNPVKIGARANPSWIAYWVEEYLFKKSFREEDAVYPDFGSSVEVYTNDRFLELETLGPLRRVEPGRSNIHVETWSVKRIGGLRPHEKILEEKLG</sequence>